<reference evidence="1 2" key="1">
    <citation type="submission" date="2018-08" db="EMBL/GenBank/DDBJ databases">
        <title>Thalassotalea euphylliae genome.</title>
        <authorList>
            <person name="Summers S."/>
            <person name="Rice S.A."/>
            <person name="Freckelton M.L."/>
            <person name="Nedved B.T."/>
            <person name="Hadfield M.G."/>
        </authorList>
    </citation>
    <scope>NUCLEOTIDE SEQUENCE [LARGE SCALE GENOMIC DNA]</scope>
    <source>
        <strain evidence="1 2">H2</strain>
    </source>
</reference>
<evidence type="ECO:0000313" key="1">
    <source>
        <dbReference type="EMBL" id="REL34691.1"/>
    </source>
</evidence>
<name>A0A3E0UCF5_9GAMM</name>
<gene>
    <name evidence="1" type="ORF">DXX92_04590</name>
</gene>
<evidence type="ECO:0000313" key="2">
    <source>
        <dbReference type="Proteomes" id="UP000256999"/>
    </source>
</evidence>
<dbReference type="Proteomes" id="UP000256999">
    <property type="component" value="Unassembled WGS sequence"/>
</dbReference>
<proteinExistence type="predicted"/>
<dbReference type="AlphaFoldDB" id="A0A3E0UCF5"/>
<dbReference type="EMBL" id="QUOV01000001">
    <property type="protein sequence ID" value="REL34691.1"/>
    <property type="molecule type" value="Genomic_DNA"/>
</dbReference>
<dbReference type="RefSeq" id="WP_115999367.1">
    <property type="nucleotide sequence ID" value="NZ_QUOV01000001.1"/>
</dbReference>
<sequence>MIKNNIIHQSIEQQLKLGVEDKETCYEHTSIANLSSSFVAHREDWQAKSFADSALGEVPALAGYLKNKAQVIELHHPDKSVGCLGTIVFAEDAATYFGIDYINNNDTSRFETFALATTDSFGDYYPNYCLNALLACQIAIEASTKLPLTLKHEVTWQIERDHAFVWQFIKQVICLPNNEQDSELLAQIKPVTLALINNSKFYWRYLEDHKATDFNFNISK</sequence>
<comment type="caution">
    <text evidence="1">The sequence shown here is derived from an EMBL/GenBank/DDBJ whole genome shotgun (WGS) entry which is preliminary data.</text>
</comment>
<protein>
    <submittedName>
        <fullName evidence="1">Uncharacterized protein</fullName>
    </submittedName>
</protein>
<organism evidence="1 2">
    <name type="scientific">Thalassotalea euphylliae</name>
    <dbReference type="NCBI Taxonomy" id="1655234"/>
    <lineage>
        <taxon>Bacteria</taxon>
        <taxon>Pseudomonadati</taxon>
        <taxon>Pseudomonadota</taxon>
        <taxon>Gammaproteobacteria</taxon>
        <taxon>Alteromonadales</taxon>
        <taxon>Colwelliaceae</taxon>
        <taxon>Thalassotalea</taxon>
    </lineage>
</organism>
<accession>A0A3E0UCF5</accession>
<dbReference type="OrthoDB" id="10000731at2"/>